<keyword evidence="11" id="KW-1185">Reference proteome</keyword>
<sequence length="703" mass="77594">MATPTPMKHALSQQGRTPAQSQHGAAATPPVSTPFSVAHAAFSPHGPRSSPQQVKKSPATTATLGHPTNAPVNFDSPSANAIFGALQMGSGMDLGIQGLGGLGSLGRSTEDERAKRLDEVISILGRSQGLVSKAGLERFAGTKLGLDVLWENPRTLIVAGTALALDIIFNGDIVDSVTLSFPDSTDIVNKHADAAGQILAQDLKLEPNQSPLTKRLDSFATNFERLASLDKLSVNPGLNLLEAVAGLYESLARLYAWEMQRLREDPTLTGKSDEYLHNLVLCTRSGHPAMNARSRVGLAIDYWKEKRLQPSTSPEMAARIAKTEPTWSLLIGCAPLQDLSFAPVRISDKWISADVEKIPLPGEMVSGPSIDWLEPESTFIPPSDQDKANSADALNTGAPMLGPRLPEVTFKAIFDPPLHVSSFTWQQIAQLGCVLPSVNTDQVKTYDAIMFPLHPNQIYDPSDSRIIRCKKRVEFTPPGQTAWELRSHINHLFIQKPIYGYTLTELTFSHPRQLVTMLPYLRQYAFLSTLLENSFREKPGPSSVPGTKPTMTSTKTTTNRDDFGNFMEADNKSSLRQQQQPAIKSEEEMDITTVKEEKEEVETRPIRIDVELDFSPDALDFSPNARPAPRLKISFPFRPDKTGVVWLDIRENGQVHVESENVIDERNAIAANGRQRRKEDLGKILETIEDIGKWCEFLRTRWA</sequence>
<feature type="domain" description="Mediator complex subunit Med1" evidence="9">
    <location>
        <begin position="118"/>
        <end position="536"/>
    </location>
</feature>
<feature type="compositionally biased region" description="Polar residues" evidence="8">
    <location>
        <begin position="49"/>
        <end position="63"/>
    </location>
</feature>
<protein>
    <recommendedName>
        <fullName evidence="7">Mediator of RNA polymerase II transcription subunit 1</fullName>
    </recommendedName>
    <alternativeName>
        <fullName evidence="7">Mediator complex subunit 1</fullName>
    </alternativeName>
</protein>
<keyword evidence="3 7" id="KW-0805">Transcription regulation</keyword>
<dbReference type="Pfam" id="PF10744">
    <property type="entry name" value="Med1"/>
    <property type="match status" value="1"/>
</dbReference>
<name>A0AAN6Y3B7_9PEZI</name>
<organism evidence="10 11">
    <name type="scientific">Rhypophila decipiens</name>
    <dbReference type="NCBI Taxonomy" id="261697"/>
    <lineage>
        <taxon>Eukaryota</taxon>
        <taxon>Fungi</taxon>
        <taxon>Dikarya</taxon>
        <taxon>Ascomycota</taxon>
        <taxon>Pezizomycotina</taxon>
        <taxon>Sordariomycetes</taxon>
        <taxon>Sordariomycetidae</taxon>
        <taxon>Sordariales</taxon>
        <taxon>Naviculisporaceae</taxon>
        <taxon>Rhypophila</taxon>
    </lineage>
</organism>
<evidence type="ECO:0000256" key="3">
    <source>
        <dbReference type="ARBA" id="ARBA00023015"/>
    </source>
</evidence>
<evidence type="ECO:0000313" key="10">
    <source>
        <dbReference type="EMBL" id="KAK4211451.1"/>
    </source>
</evidence>
<evidence type="ECO:0000256" key="2">
    <source>
        <dbReference type="ARBA" id="ARBA00006210"/>
    </source>
</evidence>
<dbReference type="AlphaFoldDB" id="A0AAN6Y3B7"/>
<feature type="region of interest" description="Disordered" evidence="8">
    <location>
        <begin position="1"/>
        <end position="73"/>
    </location>
</feature>
<comment type="caution">
    <text evidence="10">The sequence shown here is derived from an EMBL/GenBank/DDBJ whole genome shotgun (WGS) entry which is preliminary data.</text>
</comment>
<dbReference type="PANTHER" id="PTHR35041">
    <property type="entry name" value="MEDIATOR OF RNA POLYMERASE II TRANSCRIPTION SUBUNIT 1"/>
    <property type="match status" value="1"/>
</dbReference>
<keyword evidence="4 7" id="KW-0010">Activator</keyword>
<evidence type="ECO:0000256" key="4">
    <source>
        <dbReference type="ARBA" id="ARBA00023159"/>
    </source>
</evidence>
<evidence type="ECO:0000313" key="11">
    <source>
        <dbReference type="Proteomes" id="UP001301769"/>
    </source>
</evidence>
<dbReference type="GO" id="GO:0003712">
    <property type="term" value="F:transcription coregulator activity"/>
    <property type="evidence" value="ECO:0007669"/>
    <property type="project" value="InterPro"/>
</dbReference>
<dbReference type="EMBL" id="MU858149">
    <property type="protein sequence ID" value="KAK4211451.1"/>
    <property type="molecule type" value="Genomic_DNA"/>
</dbReference>
<reference evidence="10" key="2">
    <citation type="submission" date="2023-05" db="EMBL/GenBank/DDBJ databases">
        <authorList>
            <consortium name="Lawrence Berkeley National Laboratory"/>
            <person name="Steindorff A."/>
            <person name="Hensen N."/>
            <person name="Bonometti L."/>
            <person name="Westerberg I."/>
            <person name="Brannstrom I.O."/>
            <person name="Guillou S."/>
            <person name="Cros-Aarteil S."/>
            <person name="Calhoun S."/>
            <person name="Haridas S."/>
            <person name="Kuo A."/>
            <person name="Mondo S."/>
            <person name="Pangilinan J."/>
            <person name="Riley R."/>
            <person name="Labutti K."/>
            <person name="Andreopoulos B."/>
            <person name="Lipzen A."/>
            <person name="Chen C."/>
            <person name="Yanf M."/>
            <person name="Daum C."/>
            <person name="Ng V."/>
            <person name="Clum A."/>
            <person name="Ohm R."/>
            <person name="Martin F."/>
            <person name="Silar P."/>
            <person name="Natvig D."/>
            <person name="Lalanne C."/>
            <person name="Gautier V."/>
            <person name="Ament-Velasquez S.L."/>
            <person name="Kruys A."/>
            <person name="Hutchinson M.I."/>
            <person name="Powell A.J."/>
            <person name="Barry K."/>
            <person name="Miller A.N."/>
            <person name="Grigoriev I.V."/>
            <person name="Debuchy R."/>
            <person name="Gladieux P."/>
            <person name="Thoren M.H."/>
            <person name="Johannesson H."/>
        </authorList>
    </citation>
    <scope>NUCLEOTIDE SEQUENCE</scope>
    <source>
        <strain evidence="10">PSN293</strain>
    </source>
</reference>
<dbReference type="GO" id="GO:0016592">
    <property type="term" value="C:mediator complex"/>
    <property type="evidence" value="ECO:0007669"/>
    <property type="project" value="InterPro"/>
</dbReference>
<evidence type="ECO:0000256" key="1">
    <source>
        <dbReference type="ARBA" id="ARBA00004123"/>
    </source>
</evidence>
<feature type="region of interest" description="Disordered" evidence="8">
    <location>
        <begin position="536"/>
        <end position="562"/>
    </location>
</feature>
<accession>A0AAN6Y3B7</accession>
<dbReference type="GO" id="GO:0045944">
    <property type="term" value="P:positive regulation of transcription by RNA polymerase II"/>
    <property type="evidence" value="ECO:0007669"/>
    <property type="project" value="UniProtKB-ARBA"/>
</dbReference>
<evidence type="ECO:0000256" key="5">
    <source>
        <dbReference type="ARBA" id="ARBA00023163"/>
    </source>
</evidence>
<proteinExistence type="inferred from homology"/>
<feature type="compositionally biased region" description="Low complexity" evidence="8">
    <location>
        <begin position="547"/>
        <end position="557"/>
    </location>
</feature>
<gene>
    <name evidence="10" type="ORF">QBC37DRAFT_426988</name>
</gene>
<comment type="subcellular location">
    <subcellularLocation>
        <location evidence="1 7">Nucleus</location>
    </subcellularLocation>
</comment>
<feature type="compositionally biased region" description="Polar residues" evidence="8">
    <location>
        <begin position="11"/>
        <end position="23"/>
    </location>
</feature>
<dbReference type="PANTHER" id="PTHR35041:SF4">
    <property type="entry name" value="MEDIATOR OF RNA POLYMERASE II TRANSCRIPTION SUBUNIT 1"/>
    <property type="match status" value="1"/>
</dbReference>
<evidence type="ECO:0000259" key="9">
    <source>
        <dbReference type="Pfam" id="PF10744"/>
    </source>
</evidence>
<dbReference type="InterPro" id="IPR019680">
    <property type="entry name" value="Mediator_Med1"/>
</dbReference>
<keyword evidence="5 7" id="KW-0804">Transcription</keyword>
<comment type="similarity">
    <text evidence="2 7">Belongs to the Mediator complex subunit 1 family.</text>
</comment>
<evidence type="ECO:0000256" key="8">
    <source>
        <dbReference type="SAM" id="MobiDB-lite"/>
    </source>
</evidence>
<dbReference type="Proteomes" id="UP001301769">
    <property type="component" value="Unassembled WGS sequence"/>
</dbReference>
<evidence type="ECO:0000256" key="6">
    <source>
        <dbReference type="ARBA" id="ARBA00023242"/>
    </source>
</evidence>
<evidence type="ECO:0000256" key="7">
    <source>
        <dbReference type="RuleBase" id="RU364059"/>
    </source>
</evidence>
<reference evidence="10" key="1">
    <citation type="journal article" date="2023" name="Mol. Phylogenet. Evol.">
        <title>Genome-scale phylogeny and comparative genomics of the fungal order Sordariales.</title>
        <authorList>
            <person name="Hensen N."/>
            <person name="Bonometti L."/>
            <person name="Westerberg I."/>
            <person name="Brannstrom I.O."/>
            <person name="Guillou S."/>
            <person name="Cros-Aarteil S."/>
            <person name="Calhoun S."/>
            <person name="Haridas S."/>
            <person name="Kuo A."/>
            <person name="Mondo S."/>
            <person name="Pangilinan J."/>
            <person name="Riley R."/>
            <person name="LaButti K."/>
            <person name="Andreopoulos B."/>
            <person name="Lipzen A."/>
            <person name="Chen C."/>
            <person name="Yan M."/>
            <person name="Daum C."/>
            <person name="Ng V."/>
            <person name="Clum A."/>
            <person name="Steindorff A."/>
            <person name="Ohm R.A."/>
            <person name="Martin F."/>
            <person name="Silar P."/>
            <person name="Natvig D.O."/>
            <person name="Lalanne C."/>
            <person name="Gautier V."/>
            <person name="Ament-Velasquez S.L."/>
            <person name="Kruys A."/>
            <person name="Hutchinson M.I."/>
            <person name="Powell A.J."/>
            <person name="Barry K."/>
            <person name="Miller A.N."/>
            <person name="Grigoriev I.V."/>
            <person name="Debuchy R."/>
            <person name="Gladieux P."/>
            <person name="Hiltunen Thoren M."/>
            <person name="Johannesson H."/>
        </authorList>
    </citation>
    <scope>NUCLEOTIDE SEQUENCE</scope>
    <source>
        <strain evidence="10">PSN293</strain>
    </source>
</reference>
<comment type="function">
    <text evidence="7">Component of the Mediator complex, a coactivator involved in the regulated transcription of nearly all RNA polymerase II-dependent genes. Mediator functions as a bridge to convey information from gene-specific regulatory proteins to the basal RNA polymerase II transcription machinery. Mediator is recruited to promoters by direct interactions with regulatory proteins and serves as a scaffold for the assembly of a functional preinitiation complex with RNA polymerase II and the general transcription factors.</text>
</comment>
<keyword evidence="6 7" id="KW-0539">Nucleus</keyword>